<dbReference type="Pfam" id="PF01734">
    <property type="entry name" value="Patatin"/>
    <property type="match status" value="1"/>
</dbReference>
<evidence type="ECO:0000256" key="4">
    <source>
        <dbReference type="ARBA" id="ARBA00023098"/>
    </source>
</evidence>
<dbReference type="RefSeq" id="WP_061502140.1">
    <property type="nucleotide sequence ID" value="NZ_CP010951.1"/>
</dbReference>
<keyword evidence="10" id="KW-1185">Reference proteome</keyword>
<feature type="domain" description="PNPLA" evidence="8">
    <location>
        <begin position="57"/>
        <end position="248"/>
    </location>
</feature>
<dbReference type="Gene3D" id="3.10.20.310">
    <property type="entry name" value="membrane protein fhac"/>
    <property type="match status" value="1"/>
</dbReference>
<dbReference type="SUPFAM" id="SSF52151">
    <property type="entry name" value="FabD/lysophospholipase-like"/>
    <property type="match status" value="1"/>
</dbReference>
<name>A0A127JWW8_9BURK</name>
<keyword evidence="3 6" id="KW-0442">Lipid degradation</keyword>
<gene>
    <name evidence="9" type="ORF">UC35_18075</name>
</gene>
<evidence type="ECO:0000313" key="9">
    <source>
        <dbReference type="EMBL" id="AMO24395.1"/>
    </source>
</evidence>
<feature type="short sequence motif" description="DGA/G" evidence="6">
    <location>
        <begin position="235"/>
        <end position="237"/>
    </location>
</feature>
<keyword evidence="2 6" id="KW-0378">Hydrolase</keyword>
<keyword evidence="5" id="KW-0472">Membrane</keyword>
<evidence type="ECO:0000256" key="1">
    <source>
        <dbReference type="ARBA" id="ARBA00004370"/>
    </source>
</evidence>
<evidence type="ECO:0000313" key="10">
    <source>
        <dbReference type="Proteomes" id="UP000070433"/>
    </source>
</evidence>
<evidence type="ECO:0000256" key="3">
    <source>
        <dbReference type="ARBA" id="ARBA00022963"/>
    </source>
</evidence>
<dbReference type="InterPro" id="IPR002641">
    <property type="entry name" value="PNPLA_dom"/>
</dbReference>
<reference evidence="9 10" key="1">
    <citation type="journal article" date="2014" name="Int. J. Syst. Evol. Microbiol.">
        <title>Ramlibacter solisilvae sp. nov., isolated from forest soil, and emended description of the genus Ramlibacter.</title>
        <authorList>
            <person name="Lee H.J."/>
            <person name="Lee S.H."/>
            <person name="Lee S.S."/>
            <person name="Lee J.S."/>
            <person name="Kim Y."/>
            <person name="Kim S.C."/>
            <person name="Jeon C.O."/>
        </authorList>
    </citation>
    <scope>NUCLEOTIDE SEQUENCE [LARGE SCALE GENOMIC DNA]</scope>
    <source>
        <strain evidence="9 10">5-10</strain>
    </source>
</reference>
<dbReference type="PANTHER" id="PTHR14226:SF29">
    <property type="entry name" value="NEUROPATHY TARGET ESTERASE SWS"/>
    <property type="match status" value="1"/>
</dbReference>
<dbReference type="Pfam" id="PF01103">
    <property type="entry name" value="Omp85"/>
    <property type="match status" value="1"/>
</dbReference>
<feature type="short sequence motif" description="GXGXXG" evidence="6">
    <location>
        <begin position="61"/>
        <end position="66"/>
    </location>
</feature>
<sequence length="758" mass="81553">MRFASRTVVAPLLAGAAGLVAAMLAGPARAQATPPAAPASASVPAAGLIPGRPKICLVLSGGGARGAAHVGVLRVLQEMRVPVDCVTGTSMGSIVGAAYASGATIPEMEQMLAELSTRLLFRDLPPREERSVHLKRDDVTNLSSFEFGVGKEGVLLPKGLVSGVQLEAVLRELAKVRGYQVFDRLPIPYRAVATDLVTGKPFVIGEGELAAAMRASMSVPGAIEPVRLQGKLLVDGGLTNNLPVDVARAMGAEVVIAVNLGTPLMREEQLNSVLGVTGQMVNILTEQNVQASLASLKPTDILILPQLGDFSAGDFDHLPQTVPIGEAAARAVADQLAKYSVSPQAFAAWDARRGAVPPDAAVAVDEIRFENLRRVNPVVAQSVMETQPGQPIQQQVLDKDMRRLYGTGDFEHVSYKLLEEPGRRILSVDAVEKSWGPDYVRLGLGLTSDFSGDAFFNVLASHRRTWLNSLGGEWRNDVQFGRTNLLMTSFYQPLQAGGSGLFIEPRAAFERRTFDLFQADQRIATFDTHGPLVGVDLGAQFTRYGETRLGLFYRRITSSLDTGPPQFTPSPDTFTHAGLRWFTLVDQLDNVSFPQAGYAGSLEVIGASQEMGSDASFARVEASGIGAKTFGDHTFQLAFRLGERLGTHPLPPERMFQWGGFLQQSGYPTGALLGENLRFARLVYTNRLVRWSLLDGVYAGASLEVGRVGQPLLPNNEQGTLYSGALYIAVDTPLGPFYLGYGRASRGFHSFYLFLGKP</sequence>
<dbReference type="EMBL" id="CP010951">
    <property type="protein sequence ID" value="AMO24395.1"/>
    <property type="molecule type" value="Genomic_DNA"/>
</dbReference>
<dbReference type="InterPro" id="IPR050301">
    <property type="entry name" value="NTE"/>
</dbReference>
<evidence type="ECO:0000256" key="5">
    <source>
        <dbReference type="ARBA" id="ARBA00023136"/>
    </source>
</evidence>
<dbReference type="InterPro" id="IPR016035">
    <property type="entry name" value="Acyl_Trfase/lysoPLipase"/>
</dbReference>
<dbReference type="OrthoDB" id="5290098at2"/>
<dbReference type="Proteomes" id="UP000070433">
    <property type="component" value="Chromosome"/>
</dbReference>
<dbReference type="GO" id="GO:0016787">
    <property type="term" value="F:hydrolase activity"/>
    <property type="evidence" value="ECO:0007669"/>
    <property type="project" value="UniProtKB-UniRule"/>
</dbReference>
<dbReference type="Gene3D" id="3.40.1090.10">
    <property type="entry name" value="Cytosolic phospholipase A2 catalytic domain"/>
    <property type="match status" value="2"/>
</dbReference>
<comment type="subcellular location">
    <subcellularLocation>
        <location evidence="1">Membrane</location>
    </subcellularLocation>
</comment>
<protein>
    <submittedName>
        <fullName evidence="9">Esterase</fullName>
    </submittedName>
</protein>
<dbReference type="InterPro" id="IPR000184">
    <property type="entry name" value="Bac_surfAg_D15"/>
</dbReference>
<proteinExistence type="predicted"/>
<dbReference type="PATRIC" id="fig|94132.3.peg.3694"/>
<evidence type="ECO:0000256" key="6">
    <source>
        <dbReference type="PROSITE-ProRule" id="PRU01161"/>
    </source>
</evidence>
<keyword evidence="4 6" id="KW-0443">Lipid metabolism</keyword>
<dbReference type="AlphaFoldDB" id="A0A127JWW8"/>
<dbReference type="Gene3D" id="2.40.160.50">
    <property type="entry name" value="membrane protein fhac: a member of the omp85/tpsb transporter family"/>
    <property type="match status" value="1"/>
</dbReference>
<feature type="chain" id="PRO_5007449810" evidence="7">
    <location>
        <begin position="31"/>
        <end position="758"/>
    </location>
</feature>
<dbReference type="GO" id="GO:0016042">
    <property type="term" value="P:lipid catabolic process"/>
    <property type="evidence" value="ECO:0007669"/>
    <property type="project" value="UniProtKB-UniRule"/>
</dbReference>
<dbReference type="PANTHER" id="PTHR14226">
    <property type="entry name" value="NEUROPATHY TARGET ESTERASE/SWISS CHEESE D.MELANOGASTER"/>
    <property type="match status" value="1"/>
</dbReference>
<evidence type="ECO:0000256" key="7">
    <source>
        <dbReference type="SAM" id="SignalP"/>
    </source>
</evidence>
<feature type="active site" description="Proton acceptor" evidence="6">
    <location>
        <position position="235"/>
    </location>
</feature>
<feature type="short sequence motif" description="GXSXG" evidence="6">
    <location>
        <begin position="88"/>
        <end position="92"/>
    </location>
</feature>
<accession>A0A127JWW8</accession>
<evidence type="ECO:0000256" key="2">
    <source>
        <dbReference type="ARBA" id="ARBA00022801"/>
    </source>
</evidence>
<organism evidence="9 10">
    <name type="scientific">Ramlibacter tataouinensis</name>
    <dbReference type="NCBI Taxonomy" id="94132"/>
    <lineage>
        <taxon>Bacteria</taxon>
        <taxon>Pseudomonadati</taxon>
        <taxon>Pseudomonadota</taxon>
        <taxon>Betaproteobacteria</taxon>
        <taxon>Burkholderiales</taxon>
        <taxon>Comamonadaceae</taxon>
        <taxon>Ramlibacter</taxon>
    </lineage>
</organism>
<dbReference type="CDD" id="cd07205">
    <property type="entry name" value="Pat_PNPLA6_PNPLA7_NTE1_like"/>
    <property type="match status" value="1"/>
</dbReference>
<keyword evidence="7" id="KW-0732">Signal</keyword>
<feature type="signal peptide" evidence="7">
    <location>
        <begin position="1"/>
        <end position="30"/>
    </location>
</feature>
<dbReference type="GO" id="GO:0019867">
    <property type="term" value="C:outer membrane"/>
    <property type="evidence" value="ECO:0007669"/>
    <property type="project" value="InterPro"/>
</dbReference>
<dbReference type="PROSITE" id="PS51635">
    <property type="entry name" value="PNPLA"/>
    <property type="match status" value="1"/>
</dbReference>
<feature type="active site" description="Nucleophile" evidence="6">
    <location>
        <position position="90"/>
    </location>
</feature>
<evidence type="ECO:0000259" key="8">
    <source>
        <dbReference type="PROSITE" id="PS51635"/>
    </source>
</evidence>